<protein>
    <submittedName>
        <fullName evidence="6">Pyridine nucleotide-disulfide oxidoreductase</fullName>
    </submittedName>
</protein>
<evidence type="ECO:0000256" key="3">
    <source>
        <dbReference type="ARBA" id="ARBA00022827"/>
    </source>
</evidence>
<evidence type="ECO:0000256" key="1">
    <source>
        <dbReference type="ARBA" id="ARBA00001974"/>
    </source>
</evidence>
<dbReference type="Gene3D" id="2.40.30.10">
    <property type="entry name" value="Translation factors"/>
    <property type="match status" value="1"/>
</dbReference>
<dbReference type="Gene3D" id="1.10.8.260">
    <property type="entry name" value="HI0933 insert domain-like"/>
    <property type="match status" value="1"/>
</dbReference>
<dbReference type="InterPro" id="IPR004792">
    <property type="entry name" value="BaiN-like"/>
</dbReference>
<dbReference type="InterPro" id="IPR055178">
    <property type="entry name" value="RsdA/BaiN/AoA(So)-like_dom"/>
</dbReference>
<reference evidence="6" key="1">
    <citation type="journal article" date="2012" name="PLoS ONE">
        <title>Gene sets for utilization of primary and secondary nutrition supplies in the distal gut of endangered iberian lynx.</title>
        <authorList>
            <person name="Alcaide M."/>
            <person name="Messina E."/>
            <person name="Richter M."/>
            <person name="Bargiela R."/>
            <person name="Peplies J."/>
            <person name="Huws S.A."/>
            <person name="Newbold C.J."/>
            <person name="Golyshin P.N."/>
            <person name="Simon M.A."/>
            <person name="Lopez G."/>
            <person name="Yakimov M.M."/>
            <person name="Ferrer M."/>
        </authorList>
    </citation>
    <scope>NUCLEOTIDE SEQUENCE</scope>
</reference>
<feature type="domain" description="FAD/NAD(P)-binding" evidence="4">
    <location>
        <begin position="9"/>
        <end position="63"/>
    </location>
</feature>
<keyword evidence="2" id="KW-0285">Flavoprotein</keyword>
<dbReference type="InterPro" id="IPR023166">
    <property type="entry name" value="BaiN-like_dom_sf"/>
</dbReference>
<comment type="cofactor">
    <cofactor evidence="1">
        <name>FAD</name>
        <dbReference type="ChEBI" id="CHEBI:57692"/>
    </cofactor>
</comment>
<dbReference type="SUPFAM" id="SSF51905">
    <property type="entry name" value="FAD/NAD(P)-binding domain"/>
    <property type="match status" value="1"/>
</dbReference>
<dbReference type="InterPro" id="IPR036188">
    <property type="entry name" value="FAD/NAD-bd_sf"/>
</dbReference>
<evidence type="ECO:0000259" key="5">
    <source>
        <dbReference type="Pfam" id="PF22780"/>
    </source>
</evidence>
<dbReference type="SUPFAM" id="SSF160996">
    <property type="entry name" value="HI0933 insert domain-like"/>
    <property type="match status" value="1"/>
</dbReference>
<name>J9CCB5_9ZZZZ</name>
<feature type="domain" description="RsdA/BaiN/AoA(So)-like insert" evidence="5">
    <location>
        <begin position="91"/>
        <end position="243"/>
    </location>
</feature>
<evidence type="ECO:0000313" key="6">
    <source>
        <dbReference type="EMBL" id="EJW97555.1"/>
    </source>
</evidence>
<dbReference type="InterPro" id="IPR023753">
    <property type="entry name" value="FAD/NAD-binding_dom"/>
</dbReference>
<feature type="non-terminal residue" evidence="6">
    <location>
        <position position="243"/>
    </location>
</feature>
<dbReference type="Pfam" id="PF07992">
    <property type="entry name" value="Pyr_redox_2"/>
    <property type="match status" value="1"/>
</dbReference>
<dbReference type="EMBL" id="AMCI01004705">
    <property type="protein sequence ID" value="EJW97555.1"/>
    <property type="molecule type" value="Genomic_DNA"/>
</dbReference>
<organism evidence="6">
    <name type="scientific">gut metagenome</name>
    <dbReference type="NCBI Taxonomy" id="749906"/>
    <lineage>
        <taxon>unclassified sequences</taxon>
        <taxon>metagenomes</taxon>
        <taxon>organismal metagenomes</taxon>
    </lineage>
</organism>
<dbReference type="AlphaFoldDB" id="J9CCB5"/>
<keyword evidence="3" id="KW-0274">FAD</keyword>
<dbReference type="Pfam" id="PF22780">
    <property type="entry name" value="HI0933_like_1st"/>
    <property type="match status" value="1"/>
</dbReference>
<dbReference type="Gene3D" id="3.50.50.60">
    <property type="entry name" value="FAD/NAD(P)-binding domain"/>
    <property type="match status" value="1"/>
</dbReference>
<dbReference type="NCBIfam" id="TIGR00275">
    <property type="entry name" value="aminoacetone oxidase family FAD-binding enzyme"/>
    <property type="match status" value="1"/>
</dbReference>
<comment type="caution">
    <text evidence="6">The sequence shown here is derived from an EMBL/GenBank/DDBJ whole genome shotgun (WGS) entry which is preliminary data.</text>
</comment>
<sequence length="243" mass="26756">MFPVSDHSSDVIRGLWSQMKKAGVKVHLHTEVKGLKVQDGVLSGVELSDGRVMEADDVIVATGGLSYPTTGSTGDGYGFAAKCGHKVVDPKPSLVPLTVKEDYIKEMQGLSLRNIKLTVKKEKKVLYEDFGELMFTHFGITGPLVLSASAKLGKQLEKGPLSAFLDLKPALTLEQLDDRILREFQGNQNKQFKNVIHVLFPASLTPVMLKQGGIPAEKPIHEISKEERRRFGEKVKAFPFTIT</sequence>
<dbReference type="PANTHER" id="PTHR42887:SF2">
    <property type="entry name" value="OS12G0638800 PROTEIN"/>
    <property type="match status" value="1"/>
</dbReference>
<gene>
    <name evidence="6" type="ORF">EVA_14338</name>
</gene>
<proteinExistence type="predicted"/>
<accession>J9CCB5</accession>
<evidence type="ECO:0000256" key="2">
    <source>
        <dbReference type="ARBA" id="ARBA00022630"/>
    </source>
</evidence>
<dbReference type="PANTHER" id="PTHR42887">
    <property type="entry name" value="OS12G0638800 PROTEIN"/>
    <property type="match status" value="1"/>
</dbReference>
<evidence type="ECO:0000259" key="4">
    <source>
        <dbReference type="Pfam" id="PF07992"/>
    </source>
</evidence>